<dbReference type="SUPFAM" id="SSF54928">
    <property type="entry name" value="RNA-binding domain, RBD"/>
    <property type="match status" value="1"/>
</dbReference>
<keyword evidence="6" id="KW-0508">mRNA splicing</keyword>
<dbReference type="GO" id="GO:0005654">
    <property type="term" value="C:nucleoplasm"/>
    <property type="evidence" value="ECO:0007669"/>
    <property type="project" value="TreeGrafter"/>
</dbReference>
<dbReference type="PANTHER" id="PTHR20957">
    <property type="entry name" value="RNA-BINDING PROTEIN 48"/>
    <property type="match status" value="1"/>
</dbReference>
<dbReference type="OrthoDB" id="78358at2759"/>
<evidence type="ECO:0000256" key="7">
    <source>
        <dbReference type="ARBA" id="ARBA00035004"/>
    </source>
</evidence>
<feature type="region of interest" description="Disordered" evidence="8">
    <location>
        <begin position="128"/>
        <end position="187"/>
    </location>
</feature>
<evidence type="ECO:0000313" key="9">
    <source>
        <dbReference type="EMBL" id="OAC99134.1"/>
    </source>
</evidence>
<sequence length="187" mass="21596">MSSTRPEYRDPKVPKAVCVYTIAQESRYLIIENVPNLGVSHEFVERFQQFGVIEEHRILDEHASSTEYANVHWIKYDTIKASRMAKRKLDDKPFFTSLLRVSYAPEYETFDDTRAKFQDRLASVHSKLASGHSSSGKKRKPTSAASSPRYKQEAVYIGPIQQSNKKQSEQRQSTNQTAVINKKRRRI</sequence>
<keyword evidence="3" id="KW-0507">mRNA processing</keyword>
<keyword evidence="10" id="KW-1185">Reference proteome</keyword>
<evidence type="ECO:0000313" key="10">
    <source>
        <dbReference type="Proteomes" id="UP000077051"/>
    </source>
</evidence>
<dbReference type="GO" id="GO:0006397">
    <property type="term" value="P:mRNA processing"/>
    <property type="evidence" value="ECO:0007669"/>
    <property type="project" value="UniProtKB-KW"/>
</dbReference>
<dbReference type="InterPro" id="IPR034264">
    <property type="entry name" value="RBM48_RRM"/>
</dbReference>
<accession>A0A168HSM5</accession>
<dbReference type="STRING" id="747725.A0A168HSM5"/>
<evidence type="ECO:0000256" key="1">
    <source>
        <dbReference type="ARBA" id="ARBA00006938"/>
    </source>
</evidence>
<dbReference type="Proteomes" id="UP000077051">
    <property type="component" value="Unassembled WGS sequence"/>
</dbReference>
<dbReference type="EMBL" id="AMYB01000008">
    <property type="protein sequence ID" value="OAC99134.1"/>
    <property type="molecule type" value="Genomic_DNA"/>
</dbReference>
<dbReference type="InterPro" id="IPR035979">
    <property type="entry name" value="RBD_domain_sf"/>
</dbReference>
<proteinExistence type="inferred from homology"/>
<comment type="similarity">
    <text evidence="1">Belongs to the RBM48 family.</text>
</comment>
<evidence type="ECO:0000256" key="4">
    <source>
        <dbReference type="ARBA" id="ARBA00022728"/>
    </source>
</evidence>
<keyword evidence="5" id="KW-0694">RNA-binding</keyword>
<feature type="compositionally biased region" description="Polar residues" evidence="8">
    <location>
        <begin position="160"/>
        <end position="179"/>
    </location>
</feature>
<gene>
    <name evidence="9" type="ORF">MUCCIDRAFT_166585</name>
</gene>
<comment type="caution">
    <text evidence="9">The sequence shown here is derived from an EMBL/GenBank/DDBJ whole genome shotgun (WGS) entry which is preliminary data.</text>
</comment>
<protein>
    <recommendedName>
        <fullName evidence="2">RNA-binding protein 48</fullName>
    </recommendedName>
</protein>
<organism evidence="9 10">
    <name type="scientific">Mucor lusitanicus CBS 277.49</name>
    <dbReference type="NCBI Taxonomy" id="747725"/>
    <lineage>
        <taxon>Eukaryota</taxon>
        <taxon>Fungi</taxon>
        <taxon>Fungi incertae sedis</taxon>
        <taxon>Mucoromycota</taxon>
        <taxon>Mucoromycotina</taxon>
        <taxon>Mucoromycetes</taxon>
        <taxon>Mucorales</taxon>
        <taxon>Mucorineae</taxon>
        <taxon>Mucoraceae</taxon>
        <taxon>Mucor</taxon>
    </lineage>
</organism>
<reference evidence="9 10" key="1">
    <citation type="submission" date="2015-06" db="EMBL/GenBank/DDBJ databases">
        <title>Expansion of signal transduction pathways in fungi by whole-genome duplication.</title>
        <authorList>
            <consortium name="DOE Joint Genome Institute"/>
            <person name="Corrochano L.M."/>
            <person name="Kuo A."/>
            <person name="Marcet-Houben M."/>
            <person name="Polaino S."/>
            <person name="Salamov A."/>
            <person name="Villalobos J.M."/>
            <person name="Alvarez M.I."/>
            <person name="Avalos J."/>
            <person name="Benito E.P."/>
            <person name="Benoit I."/>
            <person name="Burger G."/>
            <person name="Camino L.P."/>
            <person name="Canovas D."/>
            <person name="Cerda-Olmedo E."/>
            <person name="Cheng J.-F."/>
            <person name="Dominguez A."/>
            <person name="Elias M."/>
            <person name="Eslava A.P."/>
            <person name="Glaser F."/>
            <person name="Grimwood J."/>
            <person name="Gutierrez G."/>
            <person name="Heitman J."/>
            <person name="Henrissat B."/>
            <person name="Iturriaga E.A."/>
            <person name="Lang B.F."/>
            <person name="Lavin J.L."/>
            <person name="Lee S."/>
            <person name="Li W."/>
            <person name="Lindquist E."/>
            <person name="Lopez-Garcia S."/>
            <person name="Luque E.M."/>
            <person name="Marcos A.T."/>
            <person name="Martin J."/>
            <person name="Mccluskey K."/>
            <person name="Medina H.R."/>
            <person name="Miralles-Duran A."/>
            <person name="Miyazaki A."/>
            <person name="Munoz-Torres E."/>
            <person name="Oguiza J.A."/>
            <person name="Ohm R."/>
            <person name="Olmedo M."/>
            <person name="Orejas M."/>
            <person name="Ortiz-Castellanos L."/>
            <person name="Pisabarro A.G."/>
            <person name="Rodriguez-Romero J."/>
            <person name="Ruiz-Herrera J."/>
            <person name="Ruiz-Vazquez R."/>
            <person name="Sanz C."/>
            <person name="Schackwitz W."/>
            <person name="Schmutz J."/>
            <person name="Shahriari M."/>
            <person name="Shelest E."/>
            <person name="Silva-Franco F."/>
            <person name="Soanes D."/>
            <person name="Syed K."/>
            <person name="Tagua V.G."/>
            <person name="Talbot N.J."/>
            <person name="Thon M."/>
            <person name="De Vries R.P."/>
            <person name="Wiebenga A."/>
            <person name="Yadav J.S."/>
            <person name="Braun E.L."/>
            <person name="Baker S."/>
            <person name="Garre V."/>
            <person name="Horwitz B."/>
            <person name="Torres-Martinez S."/>
            <person name="Idnurm A."/>
            <person name="Herrera-Estrella A."/>
            <person name="Gabaldon T."/>
            <person name="Grigoriev I.V."/>
        </authorList>
    </citation>
    <scope>NUCLEOTIDE SEQUENCE [LARGE SCALE GENOMIC DNA]</scope>
    <source>
        <strain evidence="9 10">CBS 277.49</strain>
    </source>
</reference>
<dbReference type="VEuPathDB" id="FungiDB:MUCCIDRAFT_166585"/>
<dbReference type="InterPro" id="IPR039599">
    <property type="entry name" value="RBM48"/>
</dbReference>
<dbReference type="GO" id="GO:0005681">
    <property type="term" value="C:spliceosomal complex"/>
    <property type="evidence" value="ECO:0007669"/>
    <property type="project" value="UniProtKB-KW"/>
</dbReference>
<dbReference type="InterPro" id="IPR012677">
    <property type="entry name" value="Nucleotide-bd_a/b_plait_sf"/>
</dbReference>
<evidence type="ECO:0000256" key="6">
    <source>
        <dbReference type="ARBA" id="ARBA00023187"/>
    </source>
</evidence>
<evidence type="ECO:0000256" key="5">
    <source>
        <dbReference type="ARBA" id="ARBA00022884"/>
    </source>
</evidence>
<dbReference type="GO" id="GO:0003723">
    <property type="term" value="F:RNA binding"/>
    <property type="evidence" value="ECO:0007669"/>
    <property type="project" value="UniProtKB-KW"/>
</dbReference>
<name>A0A168HSM5_MUCCL</name>
<evidence type="ECO:0000256" key="3">
    <source>
        <dbReference type="ARBA" id="ARBA00022664"/>
    </source>
</evidence>
<dbReference type="Gene3D" id="3.30.70.330">
    <property type="match status" value="1"/>
</dbReference>
<evidence type="ECO:0000256" key="8">
    <source>
        <dbReference type="SAM" id="MobiDB-lite"/>
    </source>
</evidence>
<evidence type="ECO:0000256" key="2">
    <source>
        <dbReference type="ARBA" id="ARBA00015189"/>
    </source>
</evidence>
<dbReference type="CDD" id="cd12442">
    <property type="entry name" value="RRM_RBM48"/>
    <property type="match status" value="1"/>
</dbReference>
<dbReference type="AlphaFoldDB" id="A0A168HSM5"/>
<comment type="function">
    <text evidence="7">As a component of the minor spliceosome, involved in the splicing of U12-type introns in pre-mRNAs.</text>
</comment>
<dbReference type="PANTHER" id="PTHR20957:SF0">
    <property type="entry name" value="RNA-BINDING PROTEIN 48"/>
    <property type="match status" value="1"/>
</dbReference>
<dbReference type="GO" id="GO:0008380">
    <property type="term" value="P:RNA splicing"/>
    <property type="evidence" value="ECO:0007669"/>
    <property type="project" value="UniProtKB-KW"/>
</dbReference>
<keyword evidence="4" id="KW-0747">Spliceosome</keyword>